<feature type="non-terminal residue" evidence="1">
    <location>
        <position position="27"/>
    </location>
</feature>
<dbReference type="AlphaFoldDB" id="A0A381RNM4"/>
<name>A0A381RNM4_9ZZZZ</name>
<evidence type="ECO:0000313" key="1">
    <source>
        <dbReference type="EMBL" id="SUZ90533.1"/>
    </source>
</evidence>
<reference evidence="1" key="1">
    <citation type="submission" date="2018-05" db="EMBL/GenBank/DDBJ databases">
        <authorList>
            <person name="Lanie J.A."/>
            <person name="Ng W.-L."/>
            <person name="Kazmierczak K.M."/>
            <person name="Andrzejewski T.M."/>
            <person name="Davidsen T.M."/>
            <person name="Wayne K.J."/>
            <person name="Tettelin H."/>
            <person name="Glass J.I."/>
            <person name="Rusch D."/>
            <person name="Podicherti R."/>
            <person name="Tsui H.-C.T."/>
            <person name="Winkler M.E."/>
        </authorList>
    </citation>
    <scope>NUCLEOTIDE SEQUENCE</scope>
</reference>
<dbReference type="EMBL" id="UINC01001902">
    <property type="protein sequence ID" value="SUZ90533.1"/>
    <property type="molecule type" value="Genomic_DNA"/>
</dbReference>
<organism evidence="1">
    <name type="scientific">marine metagenome</name>
    <dbReference type="NCBI Taxonomy" id="408172"/>
    <lineage>
        <taxon>unclassified sequences</taxon>
        <taxon>metagenomes</taxon>
        <taxon>ecological metagenomes</taxon>
    </lineage>
</organism>
<proteinExistence type="predicted"/>
<gene>
    <name evidence="1" type="ORF">METZ01_LOCUS43387</name>
</gene>
<accession>A0A381RNM4</accession>
<sequence>MEYGEELNQYSAMITDFLHNCGEAEKG</sequence>
<protein>
    <submittedName>
        <fullName evidence="1">Uncharacterized protein</fullName>
    </submittedName>
</protein>